<dbReference type="EMBL" id="DSYK01000549">
    <property type="protein sequence ID" value="HGS22405.1"/>
    <property type="molecule type" value="Genomic_DNA"/>
</dbReference>
<gene>
    <name evidence="1" type="ORF">ENT37_11120</name>
</gene>
<sequence>MPAYFSARLTYANGIAAQGVEVRVFDRDEPGHTDDDLTLSPGFTDDLGRFQVTYDPARAQDHRLVTRTVPANPPFDWTPVQRDFLEPDPEDDFQPYLRFTYTFAGEVCTGTAPLKPRQTVFQLPEVLAKPFFPTRHGFHFVNRFSGLFLPFSLPFFPDLGNPSAIYGLCGGMSAAALDFFLVNRVVPQTSEVPPNGTPLQRYLYKRQLDSFGRLGEVILRFIEWMGLPPDSPQGLFKRTLEEFEKIRTRLNRFTPVPLGLVYVLWNETREIWQNHQVLATGYTRDPQNRLQIRLYDPNYPLRDDVRIEAERVPVGQGQFGLICRQWIGDSPKTLHGFFAMPYQPVIPPEELS</sequence>
<proteinExistence type="predicted"/>
<name>A0A7C4PMW2_9CHLR</name>
<accession>A0A7C4PMW2</accession>
<comment type="caution">
    <text evidence="1">The sequence shown here is derived from an EMBL/GenBank/DDBJ whole genome shotgun (WGS) entry which is preliminary data.</text>
</comment>
<protein>
    <submittedName>
        <fullName evidence="1">Uncharacterized protein</fullName>
    </submittedName>
</protein>
<evidence type="ECO:0000313" key="1">
    <source>
        <dbReference type="EMBL" id="HGS22405.1"/>
    </source>
</evidence>
<reference evidence="1" key="1">
    <citation type="journal article" date="2020" name="mSystems">
        <title>Genome- and Community-Level Interaction Insights into Carbon Utilization and Element Cycling Functions of Hydrothermarchaeota in Hydrothermal Sediment.</title>
        <authorList>
            <person name="Zhou Z."/>
            <person name="Liu Y."/>
            <person name="Xu W."/>
            <person name="Pan J."/>
            <person name="Luo Z.H."/>
            <person name="Li M."/>
        </authorList>
    </citation>
    <scope>NUCLEOTIDE SEQUENCE [LARGE SCALE GENOMIC DNA]</scope>
    <source>
        <strain evidence="1">SpSt-573</strain>
    </source>
</reference>
<organism evidence="1">
    <name type="scientific">Anaerolinea thermolimosa</name>
    <dbReference type="NCBI Taxonomy" id="229919"/>
    <lineage>
        <taxon>Bacteria</taxon>
        <taxon>Bacillati</taxon>
        <taxon>Chloroflexota</taxon>
        <taxon>Anaerolineae</taxon>
        <taxon>Anaerolineales</taxon>
        <taxon>Anaerolineaceae</taxon>
        <taxon>Anaerolinea</taxon>
    </lineage>
</organism>
<dbReference type="AlphaFoldDB" id="A0A7C4PMW2"/>